<dbReference type="Proteomes" id="UP000280834">
    <property type="component" value="Unassembled WGS sequence"/>
</dbReference>
<keyword evidence="1" id="KW-0472">Membrane</keyword>
<sequence>MTTLLLWISQAVFVFFLTIMYQILSSIIIVISLAQCSHKKPRIQDRKDKTEIKKK</sequence>
<reference evidence="4" key="1">
    <citation type="submission" date="2017-02" db="UniProtKB">
        <authorList>
            <consortium name="WormBaseParasite"/>
        </authorList>
    </citation>
    <scope>IDENTIFICATION</scope>
</reference>
<evidence type="ECO:0000256" key="1">
    <source>
        <dbReference type="SAM" id="Phobius"/>
    </source>
</evidence>
<dbReference type="EMBL" id="UZAG01023792">
    <property type="protein sequence ID" value="VDO57707.1"/>
    <property type="molecule type" value="Genomic_DNA"/>
</dbReference>
<keyword evidence="1" id="KW-0812">Transmembrane</keyword>
<protein>
    <submittedName>
        <fullName evidence="4">ATP synthase F0 subunit 8</fullName>
    </submittedName>
</protein>
<keyword evidence="1" id="KW-1133">Transmembrane helix</keyword>
<reference evidence="2 3" key="2">
    <citation type="submission" date="2018-11" db="EMBL/GenBank/DDBJ databases">
        <authorList>
            <consortium name="Pathogen Informatics"/>
        </authorList>
    </citation>
    <scope>NUCLEOTIDE SEQUENCE [LARGE SCALE GENOMIC DNA]</scope>
</reference>
<evidence type="ECO:0000313" key="4">
    <source>
        <dbReference type="WBParaSite" id="BTMF_0001818601-mRNA-1"/>
    </source>
</evidence>
<feature type="transmembrane region" description="Helical" evidence="1">
    <location>
        <begin position="12"/>
        <end position="34"/>
    </location>
</feature>
<proteinExistence type="predicted"/>
<evidence type="ECO:0000313" key="3">
    <source>
        <dbReference type="Proteomes" id="UP000280834"/>
    </source>
</evidence>
<evidence type="ECO:0000313" key="2">
    <source>
        <dbReference type="EMBL" id="VDO57707.1"/>
    </source>
</evidence>
<name>A0A0R3RDR1_9BILA</name>
<organism evidence="4">
    <name type="scientific">Brugia timori</name>
    <dbReference type="NCBI Taxonomy" id="42155"/>
    <lineage>
        <taxon>Eukaryota</taxon>
        <taxon>Metazoa</taxon>
        <taxon>Ecdysozoa</taxon>
        <taxon>Nematoda</taxon>
        <taxon>Chromadorea</taxon>
        <taxon>Rhabditida</taxon>
        <taxon>Spirurina</taxon>
        <taxon>Spiruromorpha</taxon>
        <taxon>Filarioidea</taxon>
        <taxon>Onchocercidae</taxon>
        <taxon>Brugia</taxon>
    </lineage>
</organism>
<dbReference type="WBParaSite" id="BTMF_0001818601-mRNA-1">
    <property type="protein sequence ID" value="BTMF_0001818601-mRNA-1"/>
    <property type="gene ID" value="BTMF_0001818601"/>
</dbReference>
<dbReference type="AlphaFoldDB" id="A0A0R3RDR1"/>
<keyword evidence="3" id="KW-1185">Reference proteome</keyword>
<gene>
    <name evidence="2" type="ORF">BTMF_LOCUS16147</name>
</gene>
<accession>A0A0R3RDR1</accession>